<dbReference type="EMBL" id="JTDY01000144">
    <property type="protein sequence ID" value="KOB78620.1"/>
    <property type="molecule type" value="Genomic_DNA"/>
</dbReference>
<feature type="compositionally biased region" description="Low complexity" evidence="1">
    <location>
        <begin position="503"/>
        <end position="520"/>
    </location>
</feature>
<keyword evidence="3" id="KW-1185">Reference proteome</keyword>
<feature type="non-terminal residue" evidence="2">
    <location>
        <position position="1"/>
    </location>
</feature>
<evidence type="ECO:0000313" key="3">
    <source>
        <dbReference type="Proteomes" id="UP000037510"/>
    </source>
</evidence>
<name>A0A0L7LT30_OPEBR</name>
<feature type="region of interest" description="Disordered" evidence="1">
    <location>
        <begin position="496"/>
        <end position="527"/>
    </location>
</feature>
<accession>A0A0L7LT30</accession>
<evidence type="ECO:0000313" key="2">
    <source>
        <dbReference type="EMBL" id="KOB78620.1"/>
    </source>
</evidence>
<dbReference type="InterPro" id="IPR001611">
    <property type="entry name" value="Leu-rich_rpt"/>
</dbReference>
<gene>
    <name evidence="2" type="ORF">OBRU01_02110</name>
</gene>
<evidence type="ECO:0000256" key="1">
    <source>
        <dbReference type="SAM" id="MobiDB-lite"/>
    </source>
</evidence>
<dbReference type="STRING" id="104452.A0A0L7LT30"/>
<reference evidence="2 3" key="1">
    <citation type="journal article" date="2015" name="Genome Biol. Evol.">
        <title>The genome of winter moth (Operophtera brumata) provides a genomic perspective on sexual dimorphism and phenology.</title>
        <authorList>
            <person name="Derks M.F."/>
            <person name="Smit S."/>
            <person name="Salis L."/>
            <person name="Schijlen E."/>
            <person name="Bossers A."/>
            <person name="Mateman C."/>
            <person name="Pijl A.S."/>
            <person name="de Ridder D."/>
            <person name="Groenen M.A."/>
            <person name="Visser M.E."/>
            <person name="Megens H.J."/>
        </authorList>
    </citation>
    <scope>NUCLEOTIDE SEQUENCE [LARGE SCALE GENOMIC DNA]</scope>
    <source>
        <strain evidence="2">WM2013NL</strain>
        <tissue evidence="2">Head and thorax</tissue>
    </source>
</reference>
<dbReference type="SMART" id="SM00368">
    <property type="entry name" value="LRR_RI"/>
    <property type="match status" value="4"/>
</dbReference>
<organism evidence="2 3">
    <name type="scientific">Operophtera brumata</name>
    <name type="common">Winter moth</name>
    <name type="synonym">Phalaena brumata</name>
    <dbReference type="NCBI Taxonomy" id="104452"/>
    <lineage>
        <taxon>Eukaryota</taxon>
        <taxon>Metazoa</taxon>
        <taxon>Ecdysozoa</taxon>
        <taxon>Arthropoda</taxon>
        <taxon>Hexapoda</taxon>
        <taxon>Insecta</taxon>
        <taxon>Pterygota</taxon>
        <taxon>Neoptera</taxon>
        <taxon>Endopterygota</taxon>
        <taxon>Lepidoptera</taxon>
        <taxon>Glossata</taxon>
        <taxon>Ditrysia</taxon>
        <taxon>Geometroidea</taxon>
        <taxon>Geometridae</taxon>
        <taxon>Larentiinae</taxon>
        <taxon>Operophtera</taxon>
    </lineage>
</organism>
<comment type="caution">
    <text evidence="2">The sequence shown here is derived from an EMBL/GenBank/DDBJ whole genome shotgun (WGS) entry which is preliminary data.</text>
</comment>
<dbReference type="AlphaFoldDB" id="A0A0L7LT30"/>
<dbReference type="Pfam" id="PF13516">
    <property type="entry name" value="LRR_6"/>
    <property type="match status" value="1"/>
</dbReference>
<dbReference type="PANTHER" id="PTHR46984">
    <property type="entry name" value="LEUCINE-RICH REPEAT-CONTAINING PROTEIN 71"/>
    <property type="match status" value="1"/>
</dbReference>
<dbReference type="InterPro" id="IPR053040">
    <property type="entry name" value="LRR-containing_protein_71"/>
</dbReference>
<dbReference type="Proteomes" id="UP000037510">
    <property type="component" value="Unassembled WGS sequence"/>
</dbReference>
<proteinExistence type="predicted"/>
<dbReference type="SUPFAM" id="SSF52047">
    <property type="entry name" value="RNI-like"/>
    <property type="match status" value="1"/>
</dbReference>
<evidence type="ECO:0008006" key="4">
    <source>
        <dbReference type="Google" id="ProtNLM"/>
    </source>
</evidence>
<dbReference type="InterPro" id="IPR032675">
    <property type="entry name" value="LRR_dom_sf"/>
</dbReference>
<feature type="non-terminal residue" evidence="2">
    <location>
        <position position="653"/>
    </location>
</feature>
<dbReference type="PANTHER" id="PTHR46984:SF1">
    <property type="entry name" value="LEUCINE-RICH REPEAT-CONTAINING PROTEIN 71"/>
    <property type="match status" value="1"/>
</dbReference>
<dbReference type="Gene3D" id="3.80.10.10">
    <property type="entry name" value="Ribonuclease Inhibitor"/>
    <property type="match status" value="1"/>
</dbReference>
<sequence length="653" mass="73336">MKDKYKEPLRHVHNLETKLSTVESKKVSRDTVRTSYDKPTPLDFNAFVPWVCRQWNLSGTVTVTREVQEKYIKQDHRRSSARSKTSKCSKFNIETTEAKKSIVPELNTKPNFSSDSNTVPVKAYYDAKGYLVEISITGCPLNIDKKVIHAFRICLPFHSLLTKLTIRRGGLSALLLHEIGKMLPHSNLTDVCLDDCNVPEGNYEMLLEETSGLKYLSLNRCRLGDSVCKKLADKIDFGSPGSSLLVLELGSNLISDIGARALGESLRRNRRLLHLNLSGNNITDAGATAMLCHLMEFNLTSGEIVDARQRKFKYLRNKMEVYSSCYEEVLKQNEAEIQSGSCSIKRSCITKSIMCKKSEILKTETDNPLIQKKTSLEVAEMMTMEILGKFLDPYDEYSVVKKDGYPHSKGNMVLCSMNLAYNNLSFISIKKIYDVLKYQDRLAKPSGATGLLRVVLDGNNIPRHCKEYDVIEMLLNQKVTDNIPVGTVTPKKRNCGSRSLNGINTINKKTTKKPTPISTKNKAKKDKTNSEFMNAGTDMTTNDLGVITDPFEPSSIRYVDGVYHCVGNMVLCYLNLCYNHLSYLSLKELQAGLLYQSVSKKPNQTGLMKVLVQGNNLPSACSEIERIKQLLQRNVVNFSPKASIQQNARGRAL</sequence>
<protein>
    <recommendedName>
        <fullName evidence="4">Leucine-rich repeat-containing protein 71</fullName>
    </recommendedName>
</protein>